<dbReference type="SUPFAM" id="SSF53850">
    <property type="entry name" value="Periplasmic binding protein-like II"/>
    <property type="match status" value="1"/>
</dbReference>
<protein>
    <submittedName>
        <fullName evidence="3">Glycine betaine/L-proline ABC transporter substrate-binding protein ProX</fullName>
    </submittedName>
</protein>
<dbReference type="RefSeq" id="WP_378976816.1">
    <property type="nucleotide sequence ID" value="NZ_JBHRVD010000001.1"/>
</dbReference>
<name>A0ABV7MG14_9HYPH</name>
<evidence type="ECO:0000313" key="3">
    <source>
        <dbReference type="EMBL" id="MFC3320690.1"/>
    </source>
</evidence>
<dbReference type="NCBIfam" id="NF008334">
    <property type="entry name" value="PRK11119.1"/>
    <property type="match status" value="1"/>
</dbReference>
<feature type="domain" description="ABC-type glycine betaine transport system substrate-binding" evidence="2">
    <location>
        <begin position="36"/>
        <end position="313"/>
    </location>
</feature>
<dbReference type="Gene3D" id="3.40.190.100">
    <property type="entry name" value="Glycine betaine-binding periplasmic protein, domain 2"/>
    <property type="match status" value="1"/>
</dbReference>
<sequence length="337" mass="37184">MRGNGRAGLQKALVLMFSCAALTAAVGDELPGAGITVQPADQNYVNEWFQGDLVSMGLKDLGYDVQESASMQMQAAYIAVANGDATFYAAYWEPLHKTFFEQAGGETKLQPLGTLVTNSIQGYLIDKKTADTYKIKTINQLKDPAIAKLFDIDGDGKADLYGCDPGWGCERVIEYQLDAYGLRDTVHHLQGSYETIIADAIERIKAGKPTLYYSWTPMWMSAILRPGHEVEWLTVASTALPKDQEGAVTDVPGIGNTGFPVNTQHVIANTKFLEKNPVARKWFELLTIPIQDVNAENMLVHEGKNSPADVLRDAEEWREKHKTQWDAWIAEAKAAAK</sequence>
<gene>
    <name evidence="3" type="primary">proX</name>
    <name evidence="3" type="ORF">ACFOJ9_02445</name>
</gene>
<evidence type="ECO:0000256" key="1">
    <source>
        <dbReference type="SAM" id="SignalP"/>
    </source>
</evidence>
<evidence type="ECO:0000313" key="4">
    <source>
        <dbReference type="Proteomes" id="UP001595648"/>
    </source>
</evidence>
<comment type="caution">
    <text evidence="3">The sequence shown here is derived from an EMBL/GenBank/DDBJ whole genome shotgun (WGS) entry which is preliminary data.</text>
</comment>
<dbReference type="CDD" id="cd13638">
    <property type="entry name" value="PBP2_EcProx_like"/>
    <property type="match status" value="1"/>
</dbReference>
<dbReference type="Pfam" id="PF04069">
    <property type="entry name" value="OpuAC"/>
    <property type="match status" value="1"/>
</dbReference>
<organism evidence="3 4">
    <name type="scientific">Mesorhizobium cantuariense</name>
    <dbReference type="NCBI Taxonomy" id="1300275"/>
    <lineage>
        <taxon>Bacteria</taxon>
        <taxon>Pseudomonadati</taxon>
        <taxon>Pseudomonadota</taxon>
        <taxon>Alphaproteobacteria</taxon>
        <taxon>Hyphomicrobiales</taxon>
        <taxon>Phyllobacteriaceae</taxon>
        <taxon>Mesorhizobium</taxon>
    </lineage>
</organism>
<dbReference type="EMBL" id="JBHRVD010000001">
    <property type="protein sequence ID" value="MFC3320690.1"/>
    <property type="molecule type" value="Genomic_DNA"/>
</dbReference>
<dbReference type="Proteomes" id="UP001595648">
    <property type="component" value="Unassembled WGS sequence"/>
</dbReference>
<keyword evidence="1" id="KW-0732">Signal</keyword>
<dbReference type="InterPro" id="IPR007210">
    <property type="entry name" value="ABC_Gly_betaine_transp_sub-bd"/>
</dbReference>
<dbReference type="Gene3D" id="3.40.190.10">
    <property type="entry name" value="Periplasmic binding protein-like II"/>
    <property type="match status" value="1"/>
</dbReference>
<feature type="chain" id="PRO_5046477087" evidence="1">
    <location>
        <begin position="25"/>
        <end position="337"/>
    </location>
</feature>
<proteinExistence type="predicted"/>
<evidence type="ECO:0000259" key="2">
    <source>
        <dbReference type="Pfam" id="PF04069"/>
    </source>
</evidence>
<reference evidence="4" key="1">
    <citation type="journal article" date="2019" name="Int. J. Syst. Evol. Microbiol.">
        <title>The Global Catalogue of Microorganisms (GCM) 10K type strain sequencing project: providing services to taxonomists for standard genome sequencing and annotation.</title>
        <authorList>
            <consortium name="The Broad Institute Genomics Platform"/>
            <consortium name="The Broad Institute Genome Sequencing Center for Infectious Disease"/>
            <person name="Wu L."/>
            <person name="Ma J."/>
        </authorList>
    </citation>
    <scope>NUCLEOTIDE SEQUENCE [LARGE SCALE GENOMIC DNA]</scope>
    <source>
        <strain evidence="4">ICMP 19515</strain>
    </source>
</reference>
<accession>A0ABV7MG14</accession>
<feature type="signal peptide" evidence="1">
    <location>
        <begin position="1"/>
        <end position="24"/>
    </location>
</feature>
<keyword evidence="4" id="KW-1185">Reference proteome</keyword>